<feature type="compositionally biased region" description="Polar residues" evidence="1">
    <location>
        <begin position="270"/>
        <end position="279"/>
    </location>
</feature>
<dbReference type="AlphaFoldDB" id="A0A7X6R5C2"/>
<feature type="compositionally biased region" description="Low complexity" evidence="1">
    <location>
        <begin position="174"/>
        <end position="192"/>
    </location>
</feature>
<evidence type="ECO:0000313" key="2">
    <source>
        <dbReference type="EMBL" id="NKY29303.1"/>
    </source>
</evidence>
<feature type="compositionally biased region" description="Basic and acidic residues" evidence="1">
    <location>
        <begin position="318"/>
        <end position="331"/>
    </location>
</feature>
<dbReference type="InterPro" id="IPR010310">
    <property type="entry name" value="T7SS_ESAT-6-like"/>
</dbReference>
<dbReference type="EMBL" id="JAAXOS010000012">
    <property type="protein sequence ID" value="NKY29303.1"/>
    <property type="molecule type" value="Genomic_DNA"/>
</dbReference>
<dbReference type="Proteomes" id="UP000540698">
    <property type="component" value="Unassembled WGS sequence"/>
</dbReference>
<accession>A0A7X6R5C2</accession>
<evidence type="ECO:0000313" key="3">
    <source>
        <dbReference type="Proteomes" id="UP000540698"/>
    </source>
</evidence>
<feature type="region of interest" description="Disordered" evidence="1">
    <location>
        <begin position="89"/>
        <end position="344"/>
    </location>
</feature>
<dbReference type="InterPro" id="IPR036689">
    <property type="entry name" value="ESAT-6-like_sf"/>
</dbReference>
<feature type="compositionally biased region" description="Polar residues" evidence="1">
    <location>
        <begin position="233"/>
        <end position="250"/>
    </location>
</feature>
<dbReference type="Pfam" id="PF06013">
    <property type="entry name" value="WXG100"/>
    <property type="match status" value="1"/>
</dbReference>
<name>A0A7X6R5C2_9NOCA</name>
<dbReference type="RefSeq" id="WP_062971174.1">
    <property type="nucleotide sequence ID" value="NZ_JAAXOS010000012.1"/>
</dbReference>
<evidence type="ECO:0008006" key="4">
    <source>
        <dbReference type="Google" id="ProtNLM"/>
    </source>
</evidence>
<feature type="compositionally biased region" description="Polar residues" evidence="1">
    <location>
        <begin position="125"/>
        <end position="138"/>
    </location>
</feature>
<feature type="compositionally biased region" description="Low complexity" evidence="1">
    <location>
        <begin position="207"/>
        <end position="216"/>
    </location>
</feature>
<keyword evidence="3" id="KW-1185">Reference proteome</keyword>
<feature type="compositionally biased region" description="Polar residues" evidence="1">
    <location>
        <begin position="193"/>
        <end position="206"/>
    </location>
</feature>
<comment type="caution">
    <text evidence="2">The sequence shown here is derived from an EMBL/GenBank/DDBJ whole genome shotgun (WGS) entry which is preliminary data.</text>
</comment>
<evidence type="ECO:0000256" key="1">
    <source>
        <dbReference type="SAM" id="MobiDB-lite"/>
    </source>
</evidence>
<organism evidence="2 3">
    <name type="scientific">Nocardia gamkensis</name>
    <dbReference type="NCBI Taxonomy" id="352869"/>
    <lineage>
        <taxon>Bacteria</taxon>
        <taxon>Bacillati</taxon>
        <taxon>Actinomycetota</taxon>
        <taxon>Actinomycetes</taxon>
        <taxon>Mycobacteriales</taxon>
        <taxon>Nocardiaceae</taxon>
        <taxon>Nocardia</taxon>
    </lineage>
</organism>
<proteinExistence type="predicted"/>
<dbReference type="SUPFAM" id="SSF140453">
    <property type="entry name" value="EsxAB dimer-like"/>
    <property type="match status" value="1"/>
</dbReference>
<dbReference type="Gene3D" id="1.10.287.1060">
    <property type="entry name" value="ESAT-6-like"/>
    <property type="match status" value="1"/>
</dbReference>
<sequence length="564" mass="59334">MAESLSVDPAQLRESAAELGQAAEDAERVANELKAALADEGEFWGDDEAGETFAHTYKPGADRTLEGFDDLVADIRAMSSAMKHAADAFEDGDHYGRQNIRNSADDGIPYPNAPSRNRPAEPIPQATTSEPLSHTNDSARPPGTPDRPANGESARPQPDAPTDRGSIDTQQPLASGQQSAASGQQSAASGQQPTESGQQPPESGQQDDSTSSSPETESPEDESGDHPPAAETGSPTTPGIGTERQGAQANTPTGKQTGPQPTPSGPNDSGKPSANTPWTRSGPGTPWAKAPSPSGAPANETPPRVSPPRTPDRPPAGKKPEPAPKRREQKQAPKSAGVRARRATDAEAMRIAREMAARHNIEIVGFDAAGIAAATVQDIADAVDTVLPRMPAALRGIEIRDATGSLSAVENRSTAKPSGEVAPWIVLAHTAVIDPRMLAGRSRATTRSGPARRPMYAAILRELGAAIDLTGGFRAHKEAQRALITEYMRINDPRGETLSRVVAGYKRWRAQLGDNCFEQGLFLPGRALAEGFAAVESSEDEANGPQKVLGRLLVTMSRATLPGR</sequence>
<reference evidence="2 3" key="1">
    <citation type="submission" date="2020-04" db="EMBL/GenBank/DDBJ databases">
        <title>MicrobeNet Type strains.</title>
        <authorList>
            <person name="Nicholson A.C."/>
        </authorList>
    </citation>
    <scope>NUCLEOTIDE SEQUENCE [LARGE SCALE GENOMIC DNA]</scope>
    <source>
        <strain evidence="2 3">DSM 44956</strain>
    </source>
</reference>
<feature type="region of interest" description="Disordered" evidence="1">
    <location>
        <begin position="1"/>
        <end position="23"/>
    </location>
</feature>
<protein>
    <recommendedName>
        <fullName evidence="4">WXG100 family type VII secretion target</fullName>
    </recommendedName>
</protein>
<gene>
    <name evidence="2" type="ORF">HGB38_24230</name>
</gene>